<dbReference type="PANTHER" id="PTHR33446">
    <property type="entry name" value="PROTEIN TONB-RELATED"/>
    <property type="match status" value="1"/>
</dbReference>
<dbReference type="GO" id="GO:0015031">
    <property type="term" value="P:protein transport"/>
    <property type="evidence" value="ECO:0007669"/>
    <property type="project" value="UniProtKB-KW"/>
</dbReference>
<organism evidence="13 14">
    <name type="scientific">Rhodocyclus tenuis</name>
    <name type="common">Rhodospirillum tenue</name>
    <dbReference type="NCBI Taxonomy" id="1066"/>
    <lineage>
        <taxon>Bacteria</taxon>
        <taxon>Pseudomonadati</taxon>
        <taxon>Pseudomonadota</taxon>
        <taxon>Betaproteobacteria</taxon>
        <taxon>Rhodocyclales</taxon>
        <taxon>Rhodocyclaceae</taxon>
        <taxon>Rhodocyclus</taxon>
    </lineage>
</organism>
<keyword evidence="11" id="KW-0732">Signal</keyword>
<feature type="domain" description="TonB C-terminal" evidence="12">
    <location>
        <begin position="90"/>
        <end position="175"/>
    </location>
</feature>
<dbReference type="NCBIfam" id="TIGR01352">
    <property type="entry name" value="tonB_Cterm"/>
    <property type="match status" value="1"/>
</dbReference>
<evidence type="ECO:0000256" key="9">
    <source>
        <dbReference type="ARBA" id="ARBA00023136"/>
    </source>
</evidence>
<keyword evidence="9" id="KW-0472">Membrane</keyword>
<dbReference type="GO" id="GO:0098797">
    <property type="term" value="C:plasma membrane protein complex"/>
    <property type="evidence" value="ECO:0007669"/>
    <property type="project" value="TreeGrafter"/>
</dbReference>
<keyword evidence="6" id="KW-0812">Transmembrane</keyword>
<name>A0A840GE04_RHOTE</name>
<feature type="region of interest" description="Disordered" evidence="10">
    <location>
        <begin position="26"/>
        <end position="89"/>
    </location>
</feature>
<evidence type="ECO:0000256" key="1">
    <source>
        <dbReference type="ARBA" id="ARBA00004383"/>
    </source>
</evidence>
<evidence type="ECO:0000256" key="7">
    <source>
        <dbReference type="ARBA" id="ARBA00022927"/>
    </source>
</evidence>
<evidence type="ECO:0000256" key="3">
    <source>
        <dbReference type="ARBA" id="ARBA00022448"/>
    </source>
</evidence>
<keyword evidence="14" id="KW-1185">Reference proteome</keyword>
<dbReference type="PROSITE" id="PS52015">
    <property type="entry name" value="TONB_CTD"/>
    <property type="match status" value="1"/>
</dbReference>
<keyword evidence="8" id="KW-1133">Transmembrane helix</keyword>
<dbReference type="InterPro" id="IPR037682">
    <property type="entry name" value="TonB_C"/>
</dbReference>
<dbReference type="Pfam" id="PF03544">
    <property type="entry name" value="TonB_C"/>
    <property type="match status" value="1"/>
</dbReference>
<evidence type="ECO:0000256" key="4">
    <source>
        <dbReference type="ARBA" id="ARBA00022475"/>
    </source>
</evidence>
<proteinExistence type="inferred from homology"/>
<dbReference type="Gene3D" id="3.30.1150.10">
    <property type="match status" value="1"/>
</dbReference>
<feature type="compositionally biased region" description="Low complexity" evidence="10">
    <location>
        <begin position="75"/>
        <end position="84"/>
    </location>
</feature>
<gene>
    <name evidence="13" type="ORF">GGD90_000816</name>
</gene>
<feature type="chain" id="PRO_5032535053" evidence="11">
    <location>
        <begin position="23"/>
        <end position="175"/>
    </location>
</feature>
<dbReference type="GO" id="GO:0055085">
    <property type="term" value="P:transmembrane transport"/>
    <property type="evidence" value="ECO:0007669"/>
    <property type="project" value="InterPro"/>
</dbReference>
<dbReference type="RefSeq" id="WP_184414919.1">
    <property type="nucleotide sequence ID" value="NZ_JACIGE010000002.1"/>
</dbReference>
<reference evidence="13 14" key="1">
    <citation type="submission" date="2020-08" db="EMBL/GenBank/DDBJ databases">
        <title>Genome sequencing of Purple Non-Sulfur Bacteria from various extreme environments.</title>
        <authorList>
            <person name="Mayer M."/>
        </authorList>
    </citation>
    <scope>NUCLEOTIDE SEQUENCE [LARGE SCALE GENOMIC DNA]</scope>
    <source>
        <strain evidence="13 14">2761</strain>
    </source>
</reference>
<feature type="signal peptide" evidence="11">
    <location>
        <begin position="1"/>
        <end position="22"/>
    </location>
</feature>
<dbReference type="SUPFAM" id="SSF74653">
    <property type="entry name" value="TolA/TonB C-terminal domain"/>
    <property type="match status" value="1"/>
</dbReference>
<comment type="similarity">
    <text evidence="2">Belongs to the TonB family.</text>
</comment>
<keyword evidence="7" id="KW-0653">Protein transport</keyword>
<keyword evidence="4" id="KW-1003">Cell membrane</keyword>
<comment type="caution">
    <text evidence="13">The sequence shown here is derived from an EMBL/GenBank/DDBJ whole genome shotgun (WGS) entry which is preliminary data.</text>
</comment>
<protein>
    <submittedName>
        <fullName evidence="13">Protein TonB</fullName>
    </submittedName>
</protein>
<keyword evidence="5" id="KW-0997">Cell inner membrane</keyword>
<evidence type="ECO:0000256" key="5">
    <source>
        <dbReference type="ARBA" id="ARBA00022519"/>
    </source>
</evidence>
<evidence type="ECO:0000313" key="13">
    <source>
        <dbReference type="EMBL" id="MBB4246459.1"/>
    </source>
</evidence>
<accession>A0A840GE04</accession>
<sequence length="175" mass="18285">MPARLALAFALSVALHAVLLFAGADSRRAPPAPPRLEARLRLPPAPPAEPLLKNTLAAEPEPAKPAAKPLPPPASAAKTPAAAPKPTPARELRAAQKKLAQHQYYPPEAIAAGLEGEVRLLVLLDADGQISDVQIAASSGHRILDAAAQRAAFAMGSLPGSSRRELILPVAFRLR</sequence>
<feature type="compositionally biased region" description="Low complexity" evidence="10">
    <location>
        <begin position="50"/>
        <end position="67"/>
    </location>
</feature>
<evidence type="ECO:0000256" key="2">
    <source>
        <dbReference type="ARBA" id="ARBA00006555"/>
    </source>
</evidence>
<evidence type="ECO:0000256" key="8">
    <source>
        <dbReference type="ARBA" id="ARBA00022989"/>
    </source>
</evidence>
<dbReference type="PANTHER" id="PTHR33446:SF2">
    <property type="entry name" value="PROTEIN TONB"/>
    <property type="match status" value="1"/>
</dbReference>
<evidence type="ECO:0000259" key="12">
    <source>
        <dbReference type="PROSITE" id="PS52015"/>
    </source>
</evidence>
<evidence type="ECO:0000256" key="11">
    <source>
        <dbReference type="SAM" id="SignalP"/>
    </source>
</evidence>
<evidence type="ECO:0000256" key="6">
    <source>
        <dbReference type="ARBA" id="ARBA00022692"/>
    </source>
</evidence>
<dbReference type="Proteomes" id="UP000587070">
    <property type="component" value="Unassembled WGS sequence"/>
</dbReference>
<dbReference type="InterPro" id="IPR006260">
    <property type="entry name" value="TonB/TolA_C"/>
</dbReference>
<dbReference type="GO" id="GO:0031992">
    <property type="term" value="F:energy transducer activity"/>
    <property type="evidence" value="ECO:0007669"/>
    <property type="project" value="TreeGrafter"/>
</dbReference>
<keyword evidence="3" id="KW-0813">Transport</keyword>
<comment type="subcellular location">
    <subcellularLocation>
        <location evidence="1">Cell inner membrane</location>
        <topology evidence="1">Single-pass membrane protein</topology>
        <orientation evidence="1">Periplasmic side</orientation>
    </subcellularLocation>
</comment>
<dbReference type="EMBL" id="JACIGE010000002">
    <property type="protein sequence ID" value="MBB4246459.1"/>
    <property type="molecule type" value="Genomic_DNA"/>
</dbReference>
<dbReference type="AlphaFoldDB" id="A0A840GE04"/>
<evidence type="ECO:0000313" key="14">
    <source>
        <dbReference type="Proteomes" id="UP000587070"/>
    </source>
</evidence>
<evidence type="ECO:0000256" key="10">
    <source>
        <dbReference type="SAM" id="MobiDB-lite"/>
    </source>
</evidence>
<dbReference type="InterPro" id="IPR051045">
    <property type="entry name" value="TonB-dependent_transducer"/>
</dbReference>